<evidence type="ECO:0008006" key="4">
    <source>
        <dbReference type="Google" id="ProtNLM"/>
    </source>
</evidence>
<keyword evidence="3" id="KW-1185">Reference proteome</keyword>
<reference evidence="2 3" key="1">
    <citation type="submission" date="2016-07" db="EMBL/GenBank/DDBJ databases">
        <title>Pervasive Adenine N6-methylation of Active Genes in Fungi.</title>
        <authorList>
            <consortium name="DOE Joint Genome Institute"/>
            <person name="Mondo S.J."/>
            <person name="Dannebaum R.O."/>
            <person name="Kuo R.C."/>
            <person name="Labutti K."/>
            <person name="Haridas S."/>
            <person name="Kuo A."/>
            <person name="Salamov A."/>
            <person name="Ahrendt S.R."/>
            <person name="Lipzen A."/>
            <person name="Sullivan W."/>
            <person name="Andreopoulos W.B."/>
            <person name="Clum A."/>
            <person name="Lindquist E."/>
            <person name="Daum C."/>
            <person name="Ramamoorthy G.K."/>
            <person name="Gryganskyi A."/>
            <person name="Culley D."/>
            <person name="Magnuson J.K."/>
            <person name="James T.Y."/>
            <person name="O'Malley M.A."/>
            <person name="Stajich J.E."/>
            <person name="Spatafora J.W."/>
            <person name="Visel A."/>
            <person name="Grigoriev I.V."/>
        </authorList>
    </citation>
    <scope>NUCLEOTIDE SEQUENCE [LARGE SCALE GENOMIC DNA]</scope>
    <source>
        <strain evidence="2 3">NRRL 2496</strain>
    </source>
</reference>
<dbReference type="AlphaFoldDB" id="A0A1X2HII3"/>
<sequence length="100" mass="11683">MSYEDQNTAPFIFCLSLLLDLLSRLAAPHVCFASYLVKRQLAPLFDRANAPLLDYRACHVLFFFDYSYKEKGVRSLSLSCHFVDRTNGLVYKMKTRKKFF</sequence>
<proteinExistence type="predicted"/>
<feature type="chain" id="PRO_5013321530" description="Secreted protein" evidence="1">
    <location>
        <begin position="34"/>
        <end position="100"/>
    </location>
</feature>
<dbReference type="EMBL" id="MCGN01000003">
    <property type="protein sequence ID" value="ORY98849.1"/>
    <property type="molecule type" value="Genomic_DNA"/>
</dbReference>
<dbReference type="Proteomes" id="UP000242180">
    <property type="component" value="Unassembled WGS sequence"/>
</dbReference>
<organism evidence="2 3">
    <name type="scientific">Syncephalastrum racemosum</name>
    <name type="common">Filamentous fungus</name>
    <dbReference type="NCBI Taxonomy" id="13706"/>
    <lineage>
        <taxon>Eukaryota</taxon>
        <taxon>Fungi</taxon>
        <taxon>Fungi incertae sedis</taxon>
        <taxon>Mucoromycota</taxon>
        <taxon>Mucoromycotina</taxon>
        <taxon>Mucoromycetes</taxon>
        <taxon>Mucorales</taxon>
        <taxon>Syncephalastraceae</taxon>
        <taxon>Syncephalastrum</taxon>
    </lineage>
</organism>
<protein>
    <recommendedName>
        <fullName evidence="4">Secreted protein</fullName>
    </recommendedName>
</protein>
<gene>
    <name evidence="2" type="ORF">BCR43DRAFT_209282</name>
</gene>
<evidence type="ECO:0000313" key="3">
    <source>
        <dbReference type="Proteomes" id="UP000242180"/>
    </source>
</evidence>
<name>A0A1X2HII3_SYNRA</name>
<evidence type="ECO:0000313" key="2">
    <source>
        <dbReference type="EMBL" id="ORY98849.1"/>
    </source>
</evidence>
<accession>A0A1X2HII3</accession>
<feature type="signal peptide" evidence="1">
    <location>
        <begin position="1"/>
        <end position="33"/>
    </location>
</feature>
<keyword evidence="1" id="KW-0732">Signal</keyword>
<dbReference type="InParanoid" id="A0A1X2HII3"/>
<evidence type="ECO:0000256" key="1">
    <source>
        <dbReference type="SAM" id="SignalP"/>
    </source>
</evidence>
<comment type="caution">
    <text evidence="2">The sequence shown here is derived from an EMBL/GenBank/DDBJ whole genome shotgun (WGS) entry which is preliminary data.</text>
</comment>